<feature type="compositionally biased region" description="Polar residues" evidence="1">
    <location>
        <begin position="15"/>
        <end position="25"/>
    </location>
</feature>
<evidence type="ECO:0000313" key="3">
    <source>
        <dbReference type="EMBL" id="POG70828.1"/>
    </source>
</evidence>
<organism evidence="3 4">
    <name type="scientific">Rhizophagus irregularis (strain DAOM 181602 / DAOM 197198 / MUCL 43194)</name>
    <name type="common">Arbuscular mycorrhizal fungus</name>
    <name type="synonym">Glomus intraradices</name>
    <dbReference type="NCBI Taxonomy" id="747089"/>
    <lineage>
        <taxon>Eukaryota</taxon>
        <taxon>Fungi</taxon>
        <taxon>Fungi incertae sedis</taxon>
        <taxon>Mucoromycota</taxon>
        <taxon>Glomeromycotina</taxon>
        <taxon>Glomeromycetes</taxon>
        <taxon>Glomerales</taxon>
        <taxon>Glomeraceae</taxon>
        <taxon>Rhizophagus</taxon>
    </lineage>
</organism>
<comment type="caution">
    <text evidence="3">The sequence shown here is derived from an EMBL/GenBank/DDBJ whole genome shotgun (WGS) entry which is preliminary data.</text>
</comment>
<evidence type="ECO:0000313" key="4">
    <source>
        <dbReference type="Proteomes" id="UP000018888"/>
    </source>
</evidence>
<gene>
    <name evidence="3" type="ORF">GLOIN_2v1775404</name>
</gene>
<evidence type="ECO:0000259" key="2">
    <source>
        <dbReference type="Pfam" id="PF20209"/>
    </source>
</evidence>
<feature type="region of interest" description="Disordered" evidence="1">
    <location>
        <begin position="1"/>
        <end position="25"/>
    </location>
</feature>
<dbReference type="VEuPathDB" id="FungiDB:RhiirFUN_003926"/>
<protein>
    <recommendedName>
        <fullName evidence="2">DUF6570 domain-containing protein</fullName>
    </recommendedName>
</protein>
<dbReference type="VEuPathDB" id="FungiDB:RhiirFUN_009775"/>
<accession>A0A2P4PZN5</accession>
<feature type="domain" description="DUF6570" evidence="2">
    <location>
        <begin position="84"/>
        <end position="123"/>
    </location>
</feature>
<dbReference type="EMBL" id="AUPC02000115">
    <property type="protein sequence ID" value="POG70828.1"/>
    <property type="molecule type" value="Genomic_DNA"/>
</dbReference>
<dbReference type="AlphaFoldDB" id="A0A2P4PZN5"/>
<dbReference type="InterPro" id="IPR046700">
    <property type="entry name" value="DUF6570"/>
</dbReference>
<dbReference type="Pfam" id="PF20209">
    <property type="entry name" value="DUF6570"/>
    <property type="match status" value="1"/>
</dbReference>
<dbReference type="Proteomes" id="UP000018888">
    <property type="component" value="Unassembled WGS sequence"/>
</dbReference>
<reference evidence="3 4" key="1">
    <citation type="journal article" date="2013" name="Proc. Natl. Acad. Sci. U.S.A.">
        <title>Genome of an arbuscular mycorrhizal fungus provides insight into the oldest plant symbiosis.</title>
        <authorList>
            <person name="Tisserant E."/>
            <person name="Malbreil M."/>
            <person name="Kuo A."/>
            <person name="Kohler A."/>
            <person name="Symeonidi A."/>
            <person name="Balestrini R."/>
            <person name="Charron P."/>
            <person name="Duensing N."/>
            <person name="Frei Dit Frey N."/>
            <person name="Gianinazzi-Pearson V."/>
            <person name="Gilbert L.B."/>
            <person name="Handa Y."/>
            <person name="Herr J.R."/>
            <person name="Hijri M."/>
            <person name="Koul R."/>
            <person name="Kawaguchi M."/>
            <person name="Krajinski F."/>
            <person name="Lammers P.J."/>
            <person name="Masclaux F.G."/>
            <person name="Murat C."/>
            <person name="Morin E."/>
            <person name="Ndikumana S."/>
            <person name="Pagni M."/>
            <person name="Petitpierre D."/>
            <person name="Requena N."/>
            <person name="Rosikiewicz P."/>
            <person name="Riley R."/>
            <person name="Saito K."/>
            <person name="San Clemente H."/>
            <person name="Shapiro H."/>
            <person name="van Tuinen D."/>
            <person name="Becard G."/>
            <person name="Bonfante P."/>
            <person name="Paszkowski U."/>
            <person name="Shachar-Hill Y.Y."/>
            <person name="Tuskan G.A."/>
            <person name="Young P.W."/>
            <person name="Sanders I.R."/>
            <person name="Henrissat B."/>
            <person name="Rensing S.A."/>
            <person name="Grigoriev I.V."/>
            <person name="Corradi N."/>
            <person name="Roux C."/>
            <person name="Martin F."/>
        </authorList>
    </citation>
    <scope>NUCLEOTIDE SEQUENCE [LARGE SCALE GENOMIC DNA]</scope>
    <source>
        <strain evidence="3 4">DAOM 197198</strain>
    </source>
</reference>
<evidence type="ECO:0000256" key="1">
    <source>
        <dbReference type="SAM" id="MobiDB-lite"/>
    </source>
</evidence>
<sequence>MKRSPETPDQRDAQNENQNRDAVNQQLSETDRELLYKFQTEMNKLKHTFCFKCNKQFPSVELIKGECCQRCHSDNRKVNNTGNNTLKKFSADNNMDQGEVPEELKGLTEIEEMLIAQIFPIALTDLCYEEILGKDFHLRNESLNLTTDSVDNVPLNLTTGLADNVCSLNLTTGIYNGSIGVILRVLDESLVTHEDVDVLKKYNVEKFMEIFKCNKQVVEDMFIRYGTSKNYNQQTTEVEQFFSIVKKELVQLVKQELENNNILIQQIVQQELENNNKLFKQVLDDMRKEIAMHSTLKSMIKSPDWRPTPTKSFLIPTKSFPTPTESSQKCRFFKDSRNLSRLRTNSHLIDPNANLVQIPNENGDVPQ</sequence>
<keyword evidence="4" id="KW-1185">Reference proteome</keyword>
<feature type="compositionally biased region" description="Basic and acidic residues" evidence="1">
    <location>
        <begin position="1"/>
        <end position="14"/>
    </location>
</feature>
<name>A0A2P4PZN5_RHIID</name>
<reference evidence="3 4" key="2">
    <citation type="journal article" date="2018" name="New Phytol.">
        <title>High intraspecific genome diversity in the model arbuscular mycorrhizal symbiont Rhizophagus irregularis.</title>
        <authorList>
            <person name="Chen E.C.H."/>
            <person name="Morin E."/>
            <person name="Beaudet D."/>
            <person name="Noel J."/>
            <person name="Yildirir G."/>
            <person name="Ndikumana S."/>
            <person name="Charron P."/>
            <person name="St-Onge C."/>
            <person name="Giorgi J."/>
            <person name="Kruger M."/>
            <person name="Marton T."/>
            <person name="Ropars J."/>
            <person name="Grigoriev I.V."/>
            <person name="Hainaut M."/>
            <person name="Henrissat B."/>
            <person name="Roux C."/>
            <person name="Martin F."/>
            <person name="Corradi N."/>
        </authorList>
    </citation>
    <scope>NUCLEOTIDE SEQUENCE [LARGE SCALE GENOMIC DNA]</scope>
    <source>
        <strain evidence="3 4">DAOM 197198</strain>
    </source>
</reference>
<proteinExistence type="predicted"/>